<evidence type="ECO:0000256" key="1">
    <source>
        <dbReference type="ARBA" id="ARBA00004141"/>
    </source>
</evidence>
<dbReference type="CDD" id="cd00146">
    <property type="entry name" value="PKD"/>
    <property type="match status" value="4"/>
</dbReference>
<comment type="subcellular location">
    <subcellularLocation>
        <location evidence="1">Membrane</location>
        <topology evidence="1">Multi-pass membrane protein</topology>
    </subcellularLocation>
</comment>
<reference evidence="7" key="1">
    <citation type="submission" date="2021-06" db="EMBL/GenBank/DDBJ databases">
        <authorList>
            <person name="Huq M.A."/>
        </authorList>
    </citation>
    <scope>NUCLEOTIDE SEQUENCE</scope>
    <source>
        <strain evidence="7">MAH-26</strain>
    </source>
</reference>
<evidence type="ECO:0000313" key="7">
    <source>
        <dbReference type="EMBL" id="MBV4357425.1"/>
    </source>
</evidence>
<keyword evidence="3" id="KW-0677">Repeat</keyword>
<dbReference type="InterPro" id="IPR000601">
    <property type="entry name" value="PKD_dom"/>
</dbReference>
<organism evidence="7 8">
    <name type="scientific">Pinibacter aurantiacus</name>
    <dbReference type="NCBI Taxonomy" id="2851599"/>
    <lineage>
        <taxon>Bacteria</taxon>
        <taxon>Pseudomonadati</taxon>
        <taxon>Bacteroidota</taxon>
        <taxon>Chitinophagia</taxon>
        <taxon>Chitinophagales</taxon>
        <taxon>Chitinophagaceae</taxon>
        <taxon>Pinibacter</taxon>
    </lineage>
</organism>
<dbReference type="NCBIfam" id="TIGR04131">
    <property type="entry name" value="Bac_Flav_CTERM"/>
    <property type="match status" value="1"/>
</dbReference>
<keyword evidence="8" id="KW-1185">Reference proteome</keyword>
<dbReference type="RefSeq" id="WP_217791070.1">
    <property type="nucleotide sequence ID" value="NZ_JAHSPG010000005.1"/>
</dbReference>
<dbReference type="SMART" id="SM00089">
    <property type="entry name" value="PKD"/>
    <property type="match status" value="6"/>
</dbReference>
<sequence length="1362" mass="147071">MAFLLLHNGWAFAQNLSNQGREFWVGYGHHQFMEPGKDNSQEMILYFSAEQDAVVTVSINGTGYAKTYTVPGNSVVESELIPKGVFSNPSSPFDARLYTAPPSFGGTGSEGLFTKGIHIQSTAPIVAYAHIYSEDNSGAAMLIPVEAWGNSYMSLNTQQFLSAGYGANRDCYSWMYVVAAENNTRVRIVPSVATRNGHAANVPFVVDLQKGQVYQILGAAKDNEAGFDLTGTTVTSISNGAEPCHAIGVFSGSSETQIACTGFNGTGDNLMQQLFPYSAWGRQYLTAPSCVDNSPAQHNINVYRIIVKDPGTVVVKNGQQLYGINGNYYEYQSNTADYIETDQPVMLAQYLPSKNACGYAGNGDPEMIYISPLEQSINHVSFYRNDRQNINVNYLSLIIPRAGVTSLKIDGVTGGYDDIYDHPNFPGYAVVTKRWSAAQAQCIVESDSAFTGITYGLGSNESYGYNAGTMLGNLSGLSSFKNKYSPTNEPSAYTCVKTPVELSVLMRYKPDQLNWRLSQLAGIISPANDVVINAPVPAGMVTVNGVQYFKYTLPGYYTFMKAGTFNVPLYSAGVNVPTCDQIEQVAFKVLVKPAYSTNFNVVYNNCTTSENIHFIGEDVFSTKENIKRWEWIFSDKTTASGKTVDHVFKTGNHSAELFAIDSVGCAADTVKTFSLSDKPTTPVFDIVTADTCEGSAIKFVDKNNQAGVKQSFWDFGNHDTLSVTAGTNTTKQFATYGVQTIKHVVKFSDVCISDTAMQNISIYASPVLNISYPTACLKDGTVQFTSASTVPDGQQITTYAWNFGDVNATPQNPNTSNIADPVHNFSQGTAYNIVYAVSSEKGCRKDSTYKISFSIKPQLAFGLLGDVCENSKILSIAKASVINGVQGTGTYRGPGVDAAGNFSPSAAGAGTHEIWFTFTSKNDCQDSIRQTIKVHPKPAANFDVTKEICTDGAAAITDHSTVANGYAITYWNWNFGDGTTAVNNNNNAFSKSYASYGKYTVQLVAVSDKGCASDTIKNDVAVHPYPQADFSLPAIVCMPGGEAVFTNLSNSLDGAPLTFTWSFGDGSTSTDKDAKHVYASAGNYNIQLKAAAGNCSSSSAIKPFNNFINKPTAAFTVDPEVVCQGTDNVFTDKSVANNSAIKSWNWNFADGNVSTDRNPVKRYAAPGLYNVSLAVTDAAGCISERAQKNITVNIQPVIEAGPSVAVLPGEKVTFKATANNVTDVNFRWTPASLLDNASILTPTYIAIHDQTFVLTATTGESRCTATDELTVKILKPVKVPNAFSPNGDGINDNWQITNLADYERATVQVYNRYGQMVYRSEGYGTPWDGRTNGSSLPVGTYYYVIELNKGLAPLTGSVTILR</sequence>
<dbReference type="InterPro" id="IPR026341">
    <property type="entry name" value="T9SS_type_B"/>
</dbReference>
<feature type="domain" description="PKD" evidence="6">
    <location>
        <begin position="1111"/>
        <end position="1180"/>
    </location>
</feature>
<accession>A0A9E2SBN5</accession>
<proteinExistence type="predicted"/>
<name>A0A9E2SBN5_9BACT</name>
<feature type="domain" description="PKD" evidence="6">
    <location>
        <begin position="971"/>
        <end position="1022"/>
    </location>
</feature>
<feature type="domain" description="PKD" evidence="6">
    <location>
        <begin position="1054"/>
        <end position="1091"/>
    </location>
</feature>
<dbReference type="GO" id="GO:0006816">
    <property type="term" value="P:calcium ion transport"/>
    <property type="evidence" value="ECO:0007669"/>
    <property type="project" value="TreeGrafter"/>
</dbReference>
<evidence type="ECO:0000256" key="3">
    <source>
        <dbReference type="ARBA" id="ARBA00022737"/>
    </source>
</evidence>
<dbReference type="Pfam" id="PF17517">
    <property type="entry name" value="IgGFc_binding"/>
    <property type="match status" value="1"/>
</dbReference>
<comment type="caution">
    <text evidence="7">The sequence shown here is derived from an EMBL/GenBank/DDBJ whole genome shotgun (WGS) entry which is preliminary data.</text>
</comment>
<dbReference type="InterPro" id="IPR022409">
    <property type="entry name" value="PKD/Chitinase_dom"/>
</dbReference>
<keyword evidence="4" id="KW-1133">Transmembrane helix</keyword>
<keyword evidence="2" id="KW-0812">Transmembrane</keyword>
<dbReference type="InterPro" id="IPR035234">
    <property type="entry name" value="IgGFc-bd_N"/>
</dbReference>
<dbReference type="Pfam" id="PF13585">
    <property type="entry name" value="CHU_C"/>
    <property type="match status" value="1"/>
</dbReference>
<feature type="domain" description="PKD" evidence="6">
    <location>
        <begin position="765"/>
        <end position="842"/>
    </location>
</feature>
<gene>
    <name evidence="7" type="ORF">KTO63_09725</name>
</gene>
<evidence type="ECO:0000256" key="2">
    <source>
        <dbReference type="ARBA" id="ARBA00022692"/>
    </source>
</evidence>
<dbReference type="PANTHER" id="PTHR46730:SF4">
    <property type="entry name" value="POLYCYSTIC KIDNEY DISEASE PROTEIN 1-LIKE 1"/>
    <property type="match status" value="1"/>
</dbReference>
<evidence type="ECO:0000256" key="5">
    <source>
        <dbReference type="ARBA" id="ARBA00023136"/>
    </source>
</evidence>
<dbReference type="PROSITE" id="PS50093">
    <property type="entry name" value="PKD"/>
    <property type="match status" value="4"/>
</dbReference>
<evidence type="ECO:0000256" key="4">
    <source>
        <dbReference type="ARBA" id="ARBA00022989"/>
    </source>
</evidence>
<dbReference type="EMBL" id="JAHSPG010000005">
    <property type="protein sequence ID" value="MBV4357425.1"/>
    <property type="molecule type" value="Genomic_DNA"/>
</dbReference>
<dbReference type="GO" id="GO:0005886">
    <property type="term" value="C:plasma membrane"/>
    <property type="evidence" value="ECO:0007669"/>
    <property type="project" value="TreeGrafter"/>
</dbReference>
<evidence type="ECO:0000259" key="6">
    <source>
        <dbReference type="PROSITE" id="PS50093"/>
    </source>
</evidence>
<dbReference type="PANTHER" id="PTHR46730">
    <property type="entry name" value="POLYCYSTIN-1"/>
    <property type="match status" value="1"/>
</dbReference>
<dbReference type="Pfam" id="PF18911">
    <property type="entry name" value="PKD_4"/>
    <property type="match status" value="5"/>
</dbReference>
<keyword evidence="5" id="KW-0472">Membrane</keyword>
<dbReference type="Proteomes" id="UP000812270">
    <property type="component" value="Unassembled WGS sequence"/>
</dbReference>
<dbReference type="GO" id="GO:0005261">
    <property type="term" value="F:monoatomic cation channel activity"/>
    <property type="evidence" value="ECO:0007669"/>
    <property type="project" value="TreeGrafter"/>
</dbReference>
<evidence type="ECO:0000313" key="8">
    <source>
        <dbReference type="Proteomes" id="UP000812270"/>
    </source>
</evidence>
<protein>
    <submittedName>
        <fullName evidence="7">PKD domain-containing protein</fullName>
    </submittedName>
</protein>